<evidence type="ECO:0000313" key="2">
    <source>
        <dbReference type="Proteomes" id="UP001204000"/>
    </source>
</evidence>
<dbReference type="EMBL" id="JAMFTQ010000013">
    <property type="protein sequence ID" value="MCP1388315.1"/>
    <property type="molecule type" value="Genomic_DNA"/>
</dbReference>
<evidence type="ECO:0000313" key="1">
    <source>
        <dbReference type="EMBL" id="MCP1388315.1"/>
    </source>
</evidence>
<organism evidence="1 2">
    <name type="scientific">Corynebacterium stercoris</name>
    <dbReference type="NCBI Taxonomy" id="2943490"/>
    <lineage>
        <taxon>Bacteria</taxon>
        <taxon>Bacillati</taxon>
        <taxon>Actinomycetota</taxon>
        <taxon>Actinomycetes</taxon>
        <taxon>Mycobacteriales</taxon>
        <taxon>Corynebacteriaceae</taxon>
        <taxon>Corynebacterium</taxon>
    </lineage>
</organism>
<name>A0ABT1G2R9_9CORY</name>
<keyword evidence="2" id="KW-1185">Reference proteome</keyword>
<gene>
    <name evidence="1" type="ORF">M5J20_08970</name>
</gene>
<sequence length="127" mass="15064">MGEPWGVDKPLRKDEERRAAQVEIDAIVALSLGVTADELCMIYRTQFPVMRRYDQEDRFDANGRKVPKDVLKLQAKLRDGEELSMADRTWVYPQSGVEYVYEYPFRHLDRETDIREAYQRFEAMVRE</sequence>
<accession>A0ABT1G2R9</accession>
<reference evidence="1" key="1">
    <citation type="submission" date="2022-05" db="EMBL/GenBank/DDBJ databases">
        <title>Corynebacterium sp. TA-R-1 sp. nov., isolated from human feces.</title>
        <authorList>
            <person name="Shamsuzzaman M."/>
            <person name="Dahal R.H."/>
        </authorList>
    </citation>
    <scope>NUCLEOTIDE SEQUENCE</scope>
    <source>
        <strain evidence="1">TA-R-1</strain>
    </source>
</reference>
<dbReference type="RefSeq" id="WP_253578745.1">
    <property type="nucleotide sequence ID" value="NZ_JAMFTQ010000013.1"/>
</dbReference>
<comment type="caution">
    <text evidence="1">The sequence shown here is derived from an EMBL/GenBank/DDBJ whole genome shotgun (WGS) entry which is preliminary data.</text>
</comment>
<dbReference type="Proteomes" id="UP001204000">
    <property type="component" value="Unassembled WGS sequence"/>
</dbReference>
<proteinExistence type="predicted"/>
<protein>
    <submittedName>
        <fullName evidence="1">Uncharacterized protein</fullName>
    </submittedName>
</protein>